<keyword evidence="2" id="KW-1185">Reference proteome</keyword>
<organism evidence="1 2">
    <name type="scientific">Pedobacter punctiformis</name>
    <dbReference type="NCBI Taxonomy" id="3004097"/>
    <lineage>
        <taxon>Bacteria</taxon>
        <taxon>Pseudomonadati</taxon>
        <taxon>Bacteroidota</taxon>
        <taxon>Sphingobacteriia</taxon>
        <taxon>Sphingobacteriales</taxon>
        <taxon>Sphingobacteriaceae</taxon>
        <taxon>Pedobacter</taxon>
    </lineage>
</organism>
<proteinExistence type="predicted"/>
<dbReference type="RefSeq" id="WP_269426766.1">
    <property type="nucleotide sequence ID" value="NZ_JAPWGM010000002.1"/>
</dbReference>
<accession>A0ABT4L6Y8</accession>
<evidence type="ECO:0000313" key="1">
    <source>
        <dbReference type="EMBL" id="MCZ4243690.1"/>
    </source>
</evidence>
<protein>
    <submittedName>
        <fullName evidence="1">SatD family protein</fullName>
    </submittedName>
</protein>
<comment type="caution">
    <text evidence="1">The sequence shown here is derived from an EMBL/GenBank/DDBJ whole genome shotgun (WGS) entry which is preliminary data.</text>
</comment>
<name>A0ABT4L6Y8_9SPHI</name>
<evidence type="ECO:0000313" key="2">
    <source>
        <dbReference type="Proteomes" id="UP001144347"/>
    </source>
</evidence>
<dbReference type="EMBL" id="JAPWGM010000002">
    <property type="protein sequence ID" value="MCZ4243690.1"/>
    <property type="molecule type" value="Genomic_DNA"/>
</dbReference>
<dbReference type="Pfam" id="PF16264">
    <property type="entry name" value="SatD"/>
    <property type="match status" value="1"/>
</dbReference>
<dbReference type="Proteomes" id="UP001144347">
    <property type="component" value="Unassembled WGS sequence"/>
</dbReference>
<reference evidence="1" key="1">
    <citation type="submission" date="2022-12" db="EMBL/GenBank/DDBJ databases">
        <title>Genome sequence of HCMS5-2.</title>
        <authorList>
            <person name="Woo H."/>
        </authorList>
    </citation>
    <scope>NUCLEOTIDE SEQUENCE</scope>
    <source>
        <strain evidence="1">HCMS5-2</strain>
    </source>
</reference>
<sequence>MNNKQDIGIMICIITGDIVGSRKIKDTWLSSLKAALKIVSLKNSKWEIYRGDSFQVEVRPEDAIKATAYIKACIRTNKPADVRMGIGIGSIKSKNKRLTEASGDAFIYSGFAFDGLKQAKVNLAIKTSSADFDEEINVLFKLSLIAMDSWGIVAAEMVKYALENENILQSELAAISGRTQSSVSEALKRAHYTEILEMDKLYRKKLNQTELK</sequence>
<gene>
    <name evidence="1" type="ORF">O0955_06695</name>
</gene>
<dbReference type="InterPro" id="IPR032580">
    <property type="entry name" value="SatD"/>
</dbReference>